<reference evidence="2" key="1">
    <citation type="submission" date="2016-10" db="EMBL/GenBank/DDBJ databases">
        <authorList>
            <person name="Varghese N."/>
            <person name="Submissions S."/>
        </authorList>
    </citation>
    <scope>NUCLEOTIDE SEQUENCE [LARGE SCALE GENOMIC DNA]</scope>
    <source>
        <strain evidence="2">DSM 17038</strain>
    </source>
</reference>
<name>A0A1I2ZH43_9FIRM</name>
<dbReference type="AlphaFoldDB" id="A0A1I2ZH43"/>
<proteinExistence type="predicted"/>
<dbReference type="EMBL" id="FOOX01000028">
    <property type="protein sequence ID" value="SFH37138.1"/>
    <property type="molecule type" value="Genomic_DNA"/>
</dbReference>
<sequence>MYFTEGWLRECERIMREKPGYDRKPVKAEERRDCKHCPHFDEYQGKCGKTKCVISHALKK</sequence>
<dbReference type="RefSeq" id="WP_092475818.1">
    <property type="nucleotide sequence ID" value="NZ_FOOX01000028.1"/>
</dbReference>
<evidence type="ECO:0000313" key="1">
    <source>
        <dbReference type="EMBL" id="SFH37138.1"/>
    </source>
</evidence>
<dbReference type="STRING" id="341036.SAMN05660649_04943"/>
<accession>A0A1I2ZH43</accession>
<protein>
    <submittedName>
        <fullName evidence="1">Uncharacterized protein</fullName>
    </submittedName>
</protein>
<dbReference type="OrthoDB" id="1955209at2"/>
<evidence type="ECO:0000313" key="2">
    <source>
        <dbReference type="Proteomes" id="UP000199337"/>
    </source>
</evidence>
<dbReference type="Proteomes" id="UP000199337">
    <property type="component" value="Unassembled WGS sequence"/>
</dbReference>
<gene>
    <name evidence="1" type="ORF">SAMN05660649_04943</name>
</gene>
<organism evidence="1 2">
    <name type="scientific">Desulfotruncus arcticus DSM 17038</name>
    <dbReference type="NCBI Taxonomy" id="1121424"/>
    <lineage>
        <taxon>Bacteria</taxon>
        <taxon>Bacillati</taxon>
        <taxon>Bacillota</taxon>
        <taxon>Clostridia</taxon>
        <taxon>Eubacteriales</taxon>
        <taxon>Desulfallaceae</taxon>
        <taxon>Desulfotruncus</taxon>
    </lineage>
</organism>
<keyword evidence="2" id="KW-1185">Reference proteome</keyword>